<dbReference type="OrthoDB" id="1939135at2759"/>
<reference evidence="2" key="1">
    <citation type="journal article" date="2019" name="Toxins">
        <title>Detection of Abrin-Like and Prepropulchellin-Like Toxin Genes and Transcripts Using Whole Genome Sequencing and Full-Length Transcript Sequencing of Abrus precatorius.</title>
        <authorList>
            <person name="Hovde B.T."/>
            <person name="Daligault H.E."/>
            <person name="Hanschen E.R."/>
            <person name="Kunde Y.A."/>
            <person name="Johnson M.B."/>
            <person name="Starkenburg S.R."/>
            <person name="Johnson S.L."/>
        </authorList>
    </citation>
    <scope>NUCLEOTIDE SEQUENCE [LARGE SCALE GENOMIC DNA]</scope>
</reference>
<gene>
    <name evidence="3" type="primary">LOC113851611</name>
</gene>
<dbReference type="InterPro" id="IPR056924">
    <property type="entry name" value="SH3_Tf2-1"/>
</dbReference>
<evidence type="ECO:0000313" key="2">
    <source>
        <dbReference type="Proteomes" id="UP000694853"/>
    </source>
</evidence>
<proteinExistence type="predicted"/>
<evidence type="ECO:0000313" key="3">
    <source>
        <dbReference type="RefSeq" id="XP_027337943.1"/>
    </source>
</evidence>
<dbReference type="GeneID" id="113851611"/>
<dbReference type="AlphaFoldDB" id="A0A8B8K4E6"/>
<dbReference type="RefSeq" id="XP_027337943.1">
    <property type="nucleotide sequence ID" value="XM_027482142.1"/>
</dbReference>
<keyword evidence="2" id="KW-1185">Reference proteome</keyword>
<dbReference type="PANTHER" id="PTHR46148">
    <property type="entry name" value="CHROMO DOMAIN-CONTAINING PROTEIN"/>
    <property type="match status" value="1"/>
</dbReference>
<sequence>MAPFEALYGRRCRTLLCWYETGEATLCAPDMIQRQNEHIKIIRDKMKIALDREKSYYDRRRKPLEFQVGDHVFLKVSPVTGVGRALKSRKLSPNFIGPFEVLSRIGLAAYWIMLPPNLSNLHLVFHVSQLRRYVSDPSHVIDLDPVQAKEDLSYDVYPMRIADHRVKQLRGKDISLVKVIWSTSDEGDATWETETRMRELHSGLFL</sequence>
<dbReference type="Pfam" id="PF24626">
    <property type="entry name" value="SH3_Tf2-1"/>
    <property type="match status" value="1"/>
</dbReference>
<accession>A0A8B8K4E6</accession>
<dbReference type="PANTHER" id="PTHR46148:SF60">
    <property type="entry name" value="CHROMO DOMAIN-CONTAINING PROTEIN"/>
    <property type="match status" value="1"/>
</dbReference>
<name>A0A8B8K4E6_ABRPR</name>
<evidence type="ECO:0000259" key="1">
    <source>
        <dbReference type="Pfam" id="PF24626"/>
    </source>
</evidence>
<reference evidence="3" key="2">
    <citation type="submission" date="2025-08" db="UniProtKB">
        <authorList>
            <consortium name="RefSeq"/>
        </authorList>
    </citation>
    <scope>IDENTIFICATION</scope>
    <source>
        <tissue evidence="3">Young leaves</tissue>
    </source>
</reference>
<feature type="domain" description="Tf2-1-like SH3-like" evidence="1">
    <location>
        <begin position="69"/>
        <end position="134"/>
    </location>
</feature>
<dbReference type="KEGG" id="aprc:113851611"/>
<organism evidence="2 3">
    <name type="scientific">Abrus precatorius</name>
    <name type="common">Indian licorice</name>
    <name type="synonym">Glycine abrus</name>
    <dbReference type="NCBI Taxonomy" id="3816"/>
    <lineage>
        <taxon>Eukaryota</taxon>
        <taxon>Viridiplantae</taxon>
        <taxon>Streptophyta</taxon>
        <taxon>Embryophyta</taxon>
        <taxon>Tracheophyta</taxon>
        <taxon>Spermatophyta</taxon>
        <taxon>Magnoliopsida</taxon>
        <taxon>eudicotyledons</taxon>
        <taxon>Gunneridae</taxon>
        <taxon>Pentapetalae</taxon>
        <taxon>rosids</taxon>
        <taxon>fabids</taxon>
        <taxon>Fabales</taxon>
        <taxon>Fabaceae</taxon>
        <taxon>Papilionoideae</taxon>
        <taxon>50 kb inversion clade</taxon>
        <taxon>NPAAA clade</taxon>
        <taxon>indigoferoid/millettioid clade</taxon>
        <taxon>Abreae</taxon>
        <taxon>Abrus</taxon>
    </lineage>
</organism>
<protein>
    <submittedName>
        <fullName evidence="3">Uncharacterized protein LOC113851611</fullName>
    </submittedName>
</protein>
<dbReference type="Proteomes" id="UP000694853">
    <property type="component" value="Unplaced"/>
</dbReference>